<dbReference type="EMBL" id="SSOP01000358">
    <property type="protein sequence ID" value="KAB5588851.1"/>
    <property type="molecule type" value="Genomic_DNA"/>
</dbReference>
<gene>
    <name evidence="1" type="ORF">CTheo_7705</name>
</gene>
<proteinExistence type="predicted"/>
<organism evidence="1 2">
    <name type="scientific">Ceratobasidium theobromae</name>
    <dbReference type="NCBI Taxonomy" id="1582974"/>
    <lineage>
        <taxon>Eukaryota</taxon>
        <taxon>Fungi</taxon>
        <taxon>Dikarya</taxon>
        <taxon>Basidiomycota</taxon>
        <taxon>Agaricomycotina</taxon>
        <taxon>Agaricomycetes</taxon>
        <taxon>Cantharellales</taxon>
        <taxon>Ceratobasidiaceae</taxon>
        <taxon>Ceratobasidium</taxon>
    </lineage>
</organism>
<name>A0A5N5QBQ7_9AGAM</name>
<dbReference type="AlphaFoldDB" id="A0A5N5QBQ7"/>
<accession>A0A5N5QBQ7</accession>
<evidence type="ECO:0000313" key="2">
    <source>
        <dbReference type="Proteomes" id="UP000383932"/>
    </source>
</evidence>
<keyword evidence="2" id="KW-1185">Reference proteome</keyword>
<sequence length="159" mass="17608">MEEEERFDTVCDANTKLEPLQPPEPSGPTTTWYSVITSTSSVGREPFLAIAHVRETKPTSEVAAPSEDDAYRRILILEQNNKRAFMIDPNPCYLDKDSEPLNEESLREMSQAGELLLKAAGSDDLKGFEVIGNYEEPTWVNMISETLGKLAVGGAVNMI</sequence>
<dbReference type="Proteomes" id="UP000383932">
    <property type="component" value="Unassembled WGS sequence"/>
</dbReference>
<comment type="caution">
    <text evidence="1">The sequence shown here is derived from an EMBL/GenBank/DDBJ whole genome shotgun (WGS) entry which is preliminary data.</text>
</comment>
<reference evidence="1 2" key="1">
    <citation type="journal article" date="2019" name="Fungal Biol. Biotechnol.">
        <title>Draft genome sequence of fastidious pathogen Ceratobasidium theobromae, which causes vascular-streak dieback in Theobroma cacao.</title>
        <authorList>
            <person name="Ali S.S."/>
            <person name="Asman A."/>
            <person name="Shao J."/>
            <person name="Firmansyah A.P."/>
            <person name="Susilo A.W."/>
            <person name="Rosmana A."/>
            <person name="McMahon P."/>
            <person name="Junaid M."/>
            <person name="Guest D."/>
            <person name="Kheng T.Y."/>
            <person name="Meinhardt L.W."/>
            <person name="Bailey B.A."/>
        </authorList>
    </citation>
    <scope>NUCLEOTIDE SEQUENCE [LARGE SCALE GENOMIC DNA]</scope>
    <source>
        <strain evidence="1 2">CT2</strain>
    </source>
</reference>
<dbReference type="OrthoDB" id="3225786at2759"/>
<evidence type="ECO:0000313" key="1">
    <source>
        <dbReference type="EMBL" id="KAB5588851.1"/>
    </source>
</evidence>
<protein>
    <submittedName>
        <fullName evidence="1">Uncharacterized protein</fullName>
    </submittedName>
</protein>